<comment type="caution">
    <text evidence="2">The sequence shown here is derived from an EMBL/GenBank/DDBJ whole genome shotgun (WGS) entry which is preliminary data.</text>
</comment>
<evidence type="ECO:0008006" key="4">
    <source>
        <dbReference type="Google" id="ProtNLM"/>
    </source>
</evidence>
<dbReference type="RefSeq" id="WP_286216476.1">
    <property type="nucleotide sequence ID" value="NZ_AP027736.1"/>
</dbReference>
<protein>
    <recommendedName>
        <fullName evidence="4">SnoaL-like domain-containing protein</fullName>
    </recommendedName>
</protein>
<dbReference type="EMBL" id="BAABRR010000005">
    <property type="protein sequence ID" value="GAA5518867.1"/>
    <property type="molecule type" value="Genomic_DNA"/>
</dbReference>
<name>A0ABP9WGC4_9MICO</name>
<feature type="region of interest" description="Disordered" evidence="1">
    <location>
        <begin position="43"/>
        <end position="66"/>
    </location>
</feature>
<dbReference type="PROSITE" id="PS51257">
    <property type="entry name" value="PROKAR_LIPOPROTEIN"/>
    <property type="match status" value="1"/>
</dbReference>
<evidence type="ECO:0000256" key="1">
    <source>
        <dbReference type="SAM" id="MobiDB-lite"/>
    </source>
</evidence>
<organism evidence="2 3">
    <name type="scientific">Demequina sediminis</name>
    <dbReference type="NCBI Taxonomy" id="1930058"/>
    <lineage>
        <taxon>Bacteria</taxon>
        <taxon>Bacillati</taxon>
        <taxon>Actinomycetota</taxon>
        <taxon>Actinomycetes</taxon>
        <taxon>Micrococcales</taxon>
        <taxon>Demequinaceae</taxon>
        <taxon>Demequina</taxon>
    </lineage>
</organism>
<dbReference type="Proteomes" id="UP001426770">
    <property type="component" value="Unassembled WGS sequence"/>
</dbReference>
<sequence>MRFVPGGAARFADAKTVLVACLLAIGGAGGLAGCTGDPAPIVTEAPTVAPSPTETSSPSPSPSATALTDEELLALMPEEAARDDLFGAMATAQFYAELLGTIWSGEGADAWIGLATENCGYCASQTDNLRALWAEGATARGGTVHVDESLTRAALAEDGAVVVELTAAVDELLRVDRDGQSTVANPAVSTEIIITLVRPGGVWLVDGVHTESTER</sequence>
<keyword evidence="3" id="KW-1185">Reference proteome</keyword>
<accession>A0ABP9WGC4</accession>
<evidence type="ECO:0000313" key="2">
    <source>
        <dbReference type="EMBL" id="GAA5518867.1"/>
    </source>
</evidence>
<gene>
    <name evidence="2" type="ORF">Lsed01_01301</name>
</gene>
<reference evidence="2 3" key="1">
    <citation type="submission" date="2024-02" db="EMBL/GenBank/DDBJ databases">
        <title>Lysinimicrobium sediminis NBRC 112286.</title>
        <authorList>
            <person name="Ichikawa N."/>
            <person name="Katano-Makiyama Y."/>
            <person name="Hidaka K."/>
        </authorList>
    </citation>
    <scope>NUCLEOTIDE SEQUENCE [LARGE SCALE GENOMIC DNA]</scope>
    <source>
        <strain evidence="2 3">NBRC 112286</strain>
    </source>
</reference>
<proteinExistence type="predicted"/>
<evidence type="ECO:0000313" key="3">
    <source>
        <dbReference type="Proteomes" id="UP001426770"/>
    </source>
</evidence>